<dbReference type="Pfam" id="PF01152">
    <property type="entry name" value="Bac_globin"/>
    <property type="match status" value="1"/>
</dbReference>
<proteinExistence type="inferred from homology"/>
<dbReference type="PANTHER" id="PTHR47366">
    <property type="entry name" value="TWO-ON-TWO HEMOGLOBIN-3"/>
    <property type="match status" value="1"/>
</dbReference>
<evidence type="ECO:0000256" key="1">
    <source>
        <dbReference type="ARBA" id="ARBA00022448"/>
    </source>
</evidence>
<gene>
    <name evidence="6" type="ORF">GCM10009788_01150</name>
</gene>
<comment type="caution">
    <text evidence="6">The sequence shown here is derived from an EMBL/GenBank/DDBJ whole genome shotgun (WGS) entry which is preliminary data.</text>
</comment>
<dbReference type="Proteomes" id="UP001500842">
    <property type="component" value="Unassembled WGS sequence"/>
</dbReference>
<evidence type="ECO:0000256" key="3">
    <source>
        <dbReference type="ARBA" id="ARBA00022723"/>
    </source>
</evidence>
<dbReference type="Gene3D" id="1.10.490.10">
    <property type="entry name" value="Globins"/>
    <property type="match status" value="1"/>
</dbReference>
<evidence type="ECO:0000313" key="6">
    <source>
        <dbReference type="EMBL" id="GAA1501936.1"/>
    </source>
</evidence>
<comment type="similarity">
    <text evidence="5">Belongs to the truncated hemoglobin family. Group II subfamily.</text>
</comment>
<evidence type="ECO:0000256" key="2">
    <source>
        <dbReference type="ARBA" id="ARBA00022617"/>
    </source>
</evidence>
<evidence type="ECO:0000256" key="5">
    <source>
        <dbReference type="ARBA" id="ARBA00034496"/>
    </source>
</evidence>
<dbReference type="SUPFAM" id="SSF46458">
    <property type="entry name" value="Globin-like"/>
    <property type="match status" value="1"/>
</dbReference>
<dbReference type="EMBL" id="BAAAOR010000002">
    <property type="protein sequence ID" value="GAA1501936.1"/>
    <property type="molecule type" value="Genomic_DNA"/>
</dbReference>
<protein>
    <submittedName>
        <fullName evidence="6">Globin</fullName>
    </submittedName>
</protein>
<evidence type="ECO:0000313" key="7">
    <source>
        <dbReference type="Proteomes" id="UP001500842"/>
    </source>
</evidence>
<dbReference type="InterPro" id="IPR012292">
    <property type="entry name" value="Globin/Proto"/>
</dbReference>
<organism evidence="6 7">
    <name type="scientific">Nocardioides humi</name>
    <dbReference type="NCBI Taxonomy" id="449461"/>
    <lineage>
        <taxon>Bacteria</taxon>
        <taxon>Bacillati</taxon>
        <taxon>Actinomycetota</taxon>
        <taxon>Actinomycetes</taxon>
        <taxon>Propionibacteriales</taxon>
        <taxon>Nocardioidaceae</taxon>
        <taxon>Nocardioides</taxon>
    </lineage>
</organism>
<keyword evidence="2" id="KW-0349">Heme</keyword>
<sequence length="132" mass="15295">MTTPRASEETSFYEEIGGFETFRRIVATFYEGVAADEVLRPMYPEEDLGPAEERFLLFLVQYWGGPTTYSDARGHPRLRMRHAPFAVDLDARDRWLRHFRAGLDSVDLTPEQDARFWEYVTHAATFMVNTPG</sequence>
<dbReference type="PANTHER" id="PTHR47366:SF1">
    <property type="entry name" value="TWO-ON-TWO HEMOGLOBIN-3"/>
    <property type="match status" value="1"/>
</dbReference>
<dbReference type="CDD" id="cd14771">
    <property type="entry name" value="TrHb2_Mt-trHbO-like_O"/>
    <property type="match status" value="1"/>
</dbReference>
<dbReference type="InterPro" id="IPR001486">
    <property type="entry name" value="Hemoglobin_trunc"/>
</dbReference>
<evidence type="ECO:0000256" key="4">
    <source>
        <dbReference type="ARBA" id="ARBA00023004"/>
    </source>
</evidence>
<accession>A0ABN1ZQ25</accession>
<reference evidence="6 7" key="1">
    <citation type="journal article" date="2019" name="Int. J. Syst. Evol. Microbiol.">
        <title>The Global Catalogue of Microorganisms (GCM) 10K type strain sequencing project: providing services to taxonomists for standard genome sequencing and annotation.</title>
        <authorList>
            <consortium name="The Broad Institute Genomics Platform"/>
            <consortium name="The Broad Institute Genome Sequencing Center for Infectious Disease"/>
            <person name="Wu L."/>
            <person name="Ma J."/>
        </authorList>
    </citation>
    <scope>NUCLEOTIDE SEQUENCE [LARGE SCALE GENOMIC DNA]</scope>
    <source>
        <strain evidence="6 7">JCM 14942</strain>
    </source>
</reference>
<keyword evidence="4" id="KW-0408">Iron</keyword>
<dbReference type="InterPro" id="IPR009050">
    <property type="entry name" value="Globin-like_sf"/>
</dbReference>
<dbReference type="RefSeq" id="WP_141003541.1">
    <property type="nucleotide sequence ID" value="NZ_BAAAOR010000002.1"/>
</dbReference>
<keyword evidence="3" id="KW-0479">Metal-binding</keyword>
<keyword evidence="1" id="KW-0813">Transport</keyword>
<dbReference type="InterPro" id="IPR044203">
    <property type="entry name" value="GlbO/GLB3-like"/>
</dbReference>
<keyword evidence="7" id="KW-1185">Reference proteome</keyword>
<name>A0ABN1ZQ25_9ACTN</name>